<reference evidence="1 2" key="1">
    <citation type="journal article" date="2018" name="Nat. Ecol. Evol.">
        <title>Pezizomycetes genomes reveal the molecular basis of ectomycorrhizal truffle lifestyle.</title>
        <authorList>
            <person name="Murat C."/>
            <person name="Payen T."/>
            <person name="Noel B."/>
            <person name="Kuo A."/>
            <person name="Morin E."/>
            <person name="Chen J."/>
            <person name="Kohler A."/>
            <person name="Krizsan K."/>
            <person name="Balestrini R."/>
            <person name="Da Silva C."/>
            <person name="Montanini B."/>
            <person name="Hainaut M."/>
            <person name="Levati E."/>
            <person name="Barry K.W."/>
            <person name="Belfiori B."/>
            <person name="Cichocki N."/>
            <person name="Clum A."/>
            <person name="Dockter R.B."/>
            <person name="Fauchery L."/>
            <person name="Guy J."/>
            <person name="Iotti M."/>
            <person name="Le Tacon F."/>
            <person name="Lindquist E.A."/>
            <person name="Lipzen A."/>
            <person name="Malagnac F."/>
            <person name="Mello A."/>
            <person name="Molinier V."/>
            <person name="Miyauchi S."/>
            <person name="Poulain J."/>
            <person name="Riccioni C."/>
            <person name="Rubini A."/>
            <person name="Sitrit Y."/>
            <person name="Splivallo R."/>
            <person name="Traeger S."/>
            <person name="Wang M."/>
            <person name="Zifcakova L."/>
            <person name="Wipf D."/>
            <person name="Zambonelli A."/>
            <person name="Paolocci F."/>
            <person name="Nowrousian M."/>
            <person name="Ottonello S."/>
            <person name="Baldrian P."/>
            <person name="Spatafora J.W."/>
            <person name="Henrissat B."/>
            <person name="Nagy L.G."/>
            <person name="Aury J.M."/>
            <person name="Wincker P."/>
            <person name="Grigoriev I.V."/>
            <person name="Bonfante P."/>
            <person name="Martin F.M."/>
        </authorList>
    </citation>
    <scope>NUCLEOTIDE SEQUENCE [LARGE SCALE GENOMIC DNA]</scope>
    <source>
        <strain evidence="1 2">ATCC MYA-4762</strain>
    </source>
</reference>
<dbReference type="OrthoDB" id="5355583at2759"/>
<gene>
    <name evidence="1" type="ORF">L211DRAFT_770070</name>
</gene>
<protein>
    <submittedName>
        <fullName evidence="1">Uncharacterized protein</fullName>
    </submittedName>
</protein>
<feature type="non-terminal residue" evidence="1">
    <location>
        <position position="108"/>
    </location>
</feature>
<keyword evidence="2" id="KW-1185">Reference proteome</keyword>
<proteinExistence type="predicted"/>
<evidence type="ECO:0000313" key="1">
    <source>
        <dbReference type="EMBL" id="RPB26528.1"/>
    </source>
</evidence>
<dbReference type="InParanoid" id="A0A3N4LXU2"/>
<sequence length="108" mass="11937">VDLVSVAEERFVLIVEAKRSSLGQAMKQCLLAMKDMRDNNGEGEVYGFVTTGESWQVVIYDGVTFQLSGKVDLVFPWMGQAKQKWMKECGIIVDCINMALTNGGGVKK</sequence>
<feature type="non-terminal residue" evidence="1">
    <location>
        <position position="1"/>
    </location>
</feature>
<name>A0A3N4LXU2_9PEZI</name>
<organism evidence="1 2">
    <name type="scientific">Terfezia boudieri ATCC MYA-4762</name>
    <dbReference type="NCBI Taxonomy" id="1051890"/>
    <lineage>
        <taxon>Eukaryota</taxon>
        <taxon>Fungi</taxon>
        <taxon>Dikarya</taxon>
        <taxon>Ascomycota</taxon>
        <taxon>Pezizomycotina</taxon>
        <taxon>Pezizomycetes</taxon>
        <taxon>Pezizales</taxon>
        <taxon>Pezizaceae</taxon>
        <taxon>Terfezia</taxon>
    </lineage>
</organism>
<dbReference type="AlphaFoldDB" id="A0A3N4LXU2"/>
<dbReference type="EMBL" id="ML121534">
    <property type="protein sequence ID" value="RPB26528.1"/>
    <property type="molecule type" value="Genomic_DNA"/>
</dbReference>
<evidence type="ECO:0000313" key="2">
    <source>
        <dbReference type="Proteomes" id="UP000267821"/>
    </source>
</evidence>
<accession>A0A3N4LXU2</accession>
<dbReference type="Proteomes" id="UP000267821">
    <property type="component" value="Unassembled WGS sequence"/>
</dbReference>